<reference evidence="1" key="1">
    <citation type="journal article" date="2023" name="Front. Mar. Sci.">
        <title>A new Merluccius polli reference genome to investigate the effects of global change in West African waters.</title>
        <authorList>
            <person name="Mateo J.L."/>
            <person name="Blanco-Fernandez C."/>
            <person name="Garcia-Vazquez E."/>
            <person name="Machado-Schiaffino G."/>
        </authorList>
    </citation>
    <scope>NUCLEOTIDE SEQUENCE</scope>
    <source>
        <strain evidence="1">C29</strain>
        <tissue evidence="1">Fin</tissue>
    </source>
</reference>
<evidence type="ECO:0000313" key="1">
    <source>
        <dbReference type="EMBL" id="KAK0147399.1"/>
    </source>
</evidence>
<dbReference type="EMBL" id="JAOPHQ010002307">
    <property type="protein sequence ID" value="KAK0147399.1"/>
    <property type="molecule type" value="Genomic_DNA"/>
</dbReference>
<protein>
    <submittedName>
        <fullName evidence="1">Uncharacterized protein</fullName>
    </submittedName>
</protein>
<sequence>MAASHFSKSSTDNYLLQQKQLLGLKTEKLINDCPTRWNSTYEMISRASEQQAAVSAVIFEKKLSRMELTTSEWSLLEKVSKVYMKNVIGWTHAKLS</sequence>
<accession>A0AA47MWJ9</accession>
<gene>
    <name evidence="1" type="ORF">N1851_013125</name>
</gene>
<dbReference type="Proteomes" id="UP001174136">
    <property type="component" value="Unassembled WGS sequence"/>
</dbReference>
<keyword evidence="2" id="KW-1185">Reference proteome</keyword>
<dbReference type="AlphaFoldDB" id="A0AA47MWJ9"/>
<dbReference type="SUPFAM" id="SSF53098">
    <property type="entry name" value="Ribonuclease H-like"/>
    <property type="match status" value="1"/>
</dbReference>
<evidence type="ECO:0000313" key="2">
    <source>
        <dbReference type="Proteomes" id="UP001174136"/>
    </source>
</evidence>
<name>A0AA47MWJ9_MERPO</name>
<comment type="caution">
    <text evidence="1">The sequence shown here is derived from an EMBL/GenBank/DDBJ whole genome shotgun (WGS) entry which is preliminary data.</text>
</comment>
<dbReference type="InterPro" id="IPR012337">
    <property type="entry name" value="RNaseH-like_sf"/>
</dbReference>
<organism evidence="1 2">
    <name type="scientific">Merluccius polli</name>
    <name type="common">Benguela hake</name>
    <name type="synonym">Merluccius cadenati</name>
    <dbReference type="NCBI Taxonomy" id="89951"/>
    <lineage>
        <taxon>Eukaryota</taxon>
        <taxon>Metazoa</taxon>
        <taxon>Chordata</taxon>
        <taxon>Craniata</taxon>
        <taxon>Vertebrata</taxon>
        <taxon>Euteleostomi</taxon>
        <taxon>Actinopterygii</taxon>
        <taxon>Neopterygii</taxon>
        <taxon>Teleostei</taxon>
        <taxon>Neoteleostei</taxon>
        <taxon>Acanthomorphata</taxon>
        <taxon>Zeiogadaria</taxon>
        <taxon>Gadariae</taxon>
        <taxon>Gadiformes</taxon>
        <taxon>Gadoidei</taxon>
        <taxon>Merlucciidae</taxon>
        <taxon>Merluccius</taxon>
    </lineage>
</organism>
<proteinExistence type="predicted"/>